<reference evidence="3" key="1">
    <citation type="submission" date="2022-06" db="EMBL/GenBank/DDBJ databases">
        <title>Sphingomicrobium sedimins sp. nov., a marine bacterium isolated from tidal flat.</title>
        <authorList>
            <person name="Kim C.-H."/>
            <person name="Yoo Y."/>
            <person name="Kim J.-J."/>
        </authorList>
    </citation>
    <scope>NUCLEOTIDE SEQUENCE</scope>
    <source>
        <strain evidence="3">GRR-S6-50</strain>
    </source>
</reference>
<dbReference type="Gene3D" id="3.30.420.40">
    <property type="match status" value="1"/>
</dbReference>
<name>A0A9X2EGH9_9SPHN</name>
<sequence length="488" mass="52493">MIAPLSFGPVGIIDIGSNSVRLVIYGGTERVPSVLFNEKVMAGLGRGLRETGRMDEESMAMALDALARFQLIAKRIKVKRLRTVATAAVREAENGPDFLYAAAKMGLKPALISGEEEAVGAAFGVLSAIPEAKGMVADLGGGSLELAGIARGAIGAVDSLPIGVLRVGTPPDEDMISSHLERALKGMTLGKAAKGQGLYLVGGSFRAIAHLDLLSNKHPLPIAHQHQIDPARLDALEKLAEDADKSELVEKFWVPSQRAPQLPAGLAILRKLIETCEPSHVTVSAYGLREGLLYSELSDAKRQEDPLLAAALEVGRRLGRFGDHGALLDQWIAPVFTSDGKAMARLRLAACLLGDIAWNAHPDFRALRAVDQALHGNWVGVDAKGRAIIGRALFTAFGEDGEFDPQALTLLSKREIARAYAWGRAIRLAQRLSAGTDRLLRQTALKRQDDKVLLVMSEKKYRLYGLAVQKRHEQLAAALKLKAAVAFE</sequence>
<feature type="domain" description="Exopolyphosphatase C-terminal" evidence="2">
    <location>
        <begin position="339"/>
        <end position="477"/>
    </location>
</feature>
<dbReference type="SUPFAM" id="SSF109604">
    <property type="entry name" value="HD-domain/PDEase-like"/>
    <property type="match status" value="1"/>
</dbReference>
<accession>A0A9X2EGH9</accession>
<dbReference type="InterPro" id="IPR050273">
    <property type="entry name" value="GppA/Ppx_hydrolase"/>
</dbReference>
<evidence type="ECO:0000313" key="4">
    <source>
        <dbReference type="Proteomes" id="UP001155128"/>
    </source>
</evidence>
<dbReference type="InterPro" id="IPR003695">
    <property type="entry name" value="Ppx_GppA_N"/>
</dbReference>
<dbReference type="Proteomes" id="UP001155128">
    <property type="component" value="Unassembled WGS sequence"/>
</dbReference>
<organism evidence="3 4">
    <name type="scientific">Sphingomicrobium sediminis</name>
    <dbReference type="NCBI Taxonomy" id="2950949"/>
    <lineage>
        <taxon>Bacteria</taxon>
        <taxon>Pseudomonadati</taxon>
        <taxon>Pseudomonadota</taxon>
        <taxon>Alphaproteobacteria</taxon>
        <taxon>Sphingomonadales</taxon>
        <taxon>Sphingomonadaceae</taxon>
        <taxon>Sphingomicrobium</taxon>
    </lineage>
</organism>
<dbReference type="Pfam" id="PF02541">
    <property type="entry name" value="Ppx-GppA"/>
    <property type="match status" value="1"/>
</dbReference>
<gene>
    <name evidence="3" type="ORF">NDO55_03885</name>
</gene>
<dbReference type="Gene3D" id="3.30.420.150">
    <property type="entry name" value="Exopolyphosphatase. Domain 2"/>
    <property type="match status" value="1"/>
</dbReference>
<dbReference type="GO" id="GO:0016462">
    <property type="term" value="F:pyrophosphatase activity"/>
    <property type="evidence" value="ECO:0007669"/>
    <property type="project" value="TreeGrafter"/>
</dbReference>
<keyword evidence="4" id="KW-1185">Reference proteome</keyword>
<evidence type="ECO:0000259" key="1">
    <source>
        <dbReference type="Pfam" id="PF02541"/>
    </source>
</evidence>
<dbReference type="InterPro" id="IPR043129">
    <property type="entry name" value="ATPase_NBD"/>
</dbReference>
<evidence type="ECO:0000259" key="2">
    <source>
        <dbReference type="Pfam" id="PF21697"/>
    </source>
</evidence>
<feature type="domain" description="Ppx/GppA phosphatase N-terminal" evidence="1">
    <location>
        <begin position="26"/>
        <end position="298"/>
    </location>
</feature>
<dbReference type="InterPro" id="IPR048951">
    <property type="entry name" value="Ppx_C"/>
</dbReference>
<proteinExistence type="predicted"/>
<dbReference type="Gene3D" id="1.10.3210.10">
    <property type="entry name" value="Hypothetical protein af1432"/>
    <property type="match status" value="1"/>
</dbReference>
<dbReference type="PANTHER" id="PTHR30005">
    <property type="entry name" value="EXOPOLYPHOSPHATASE"/>
    <property type="match status" value="1"/>
</dbReference>
<comment type="caution">
    <text evidence="3">The sequence shown here is derived from an EMBL/GenBank/DDBJ whole genome shotgun (WGS) entry which is preliminary data.</text>
</comment>
<evidence type="ECO:0000313" key="3">
    <source>
        <dbReference type="EMBL" id="MCM8556956.1"/>
    </source>
</evidence>
<dbReference type="PANTHER" id="PTHR30005:SF0">
    <property type="entry name" value="RETROGRADE REGULATION PROTEIN 2"/>
    <property type="match status" value="1"/>
</dbReference>
<dbReference type="EMBL" id="JAMSHT010000001">
    <property type="protein sequence ID" value="MCM8556956.1"/>
    <property type="molecule type" value="Genomic_DNA"/>
</dbReference>
<dbReference type="RefSeq" id="WP_252112605.1">
    <property type="nucleotide sequence ID" value="NZ_JAMSHT010000001.1"/>
</dbReference>
<dbReference type="SUPFAM" id="SSF53067">
    <property type="entry name" value="Actin-like ATPase domain"/>
    <property type="match status" value="2"/>
</dbReference>
<protein>
    <submittedName>
        <fullName evidence="3">Ppx/GppA family phosphatase</fullName>
    </submittedName>
</protein>
<dbReference type="Pfam" id="PF21697">
    <property type="entry name" value="Ppx_C"/>
    <property type="match status" value="1"/>
</dbReference>
<dbReference type="AlphaFoldDB" id="A0A9X2EGH9"/>
<dbReference type="CDD" id="cd24052">
    <property type="entry name" value="ASKHA_NBD_HpPPX-GppA-like"/>
    <property type="match status" value="1"/>
</dbReference>